<evidence type="ECO:0000313" key="2">
    <source>
        <dbReference type="Proteomes" id="UP001189429"/>
    </source>
</evidence>
<evidence type="ECO:0008006" key="3">
    <source>
        <dbReference type="Google" id="ProtNLM"/>
    </source>
</evidence>
<sequence>MRIARIASESAVDCAKTAQGGLQRFHSHWGPGRVNSARSSPKAKLHTLLYVLFCSQHAMNSQWVVVLAFLPVTFQLSLHSDGAEVDADGKEDDPVYDFGGFFEFIGREKQNEEQQLVGQGRKIAETSDLAGPWKAPLSPGDTYPMSASWPLSSTAQCTSADMTILNDMALKQAKKKLPPAMRAGDFKTGSCYTGAEASGSWDMTGGSGFVPCYQSYFPVSTPCATCIGSVYLMAKYNMSTKCYNLCKGRPHRRDGAHWCWEDCQSCMWYIGKKLSDCYGEPYDMACKYAKELGKEGWFEKNGIDPNGAFP</sequence>
<reference evidence="1" key="1">
    <citation type="submission" date="2023-10" db="EMBL/GenBank/DDBJ databases">
        <authorList>
            <person name="Chen Y."/>
            <person name="Shah S."/>
            <person name="Dougan E. K."/>
            <person name="Thang M."/>
            <person name="Chan C."/>
        </authorList>
    </citation>
    <scope>NUCLEOTIDE SEQUENCE [LARGE SCALE GENOMIC DNA]</scope>
</reference>
<accession>A0ABN9XYM0</accession>
<dbReference type="EMBL" id="CAUYUJ010021332">
    <property type="protein sequence ID" value="CAK0904015.1"/>
    <property type="molecule type" value="Genomic_DNA"/>
</dbReference>
<gene>
    <name evidence="1" type="ORF">PCOR1329_LOCUS80169</name>
</gene>
<comment type="caution">
    <text evidence="1">The sequence shown here is derived from an EMBL/GenBank/DDBJ whole genome shotgun (WGS) entry which is preliminary data.</text>
</comment>
<organism evidence="1 2">
    <name type="scientific">Prorocentrum cordatum</name>
    <dbReference type="NCBI Taxonomy" id="2364126"/>
    <lineage>
        <taxon>Eukaryota</taxon>
        <taxon>Sar</taxon>
        <taxon>Alveolata</taxon>
        <taxon>Dinophyceae</taxon>
        <taxon>Prorocentrales</taxon>
        <taxon>Prorocentraceae</taxon>
        <taxon>Prorocentrum</taxon>
    </lineage>
</organism>
<dbReference type="Proteomes" id="UP001189429">
    <property type="component" value="Unassembled WGS sequence"/>
</dbReference>
<protein>
    <recommendedName>
        <fullName evidence="3">Cellulase</fullName>
    </recommendedName>
</protein>
<proteinExistence type="predicted"/>
<keyword evidence="2" id="KW-1185">Reference proteome</keyword>
<evidence type="ECO:0000313" key="1">
    <source>
        <dbReference type="EMBL" id="CAK0904015.1"/>
    </source>
</evidence>
<name>A0ABN9XYM0_9DINO</name>